<name>A0ABW7WBG0_9NOCA</name>
<proteinExistence type="predicted"/>
<feature type="transmembrane region" description="Helical" evidence="1">
    <location>
        <begin position="28"/>
        <end position="47"/>
    </location>
</feature>
<keyword evidence="1" id="KW-0472">Membrane</keyword>
<organism evidence="2 3">
    <name type="scientific">Nocardia beijingensis</name>
    <dbReference type="NCBI Taxonomy" id="95162"/>
    <lineage>
        <taxon>Bacteria</taxon>
        <taxon>Bacillati</taxon>
        <taxon>Actinomycetota</taxon>
        <taxon>Actinomycetes</taxon>
        <taxon>Mycobacteriales</taxon>
        <taxon>Nocardiaceae</taxon>
        <taxon>Nocardia</taxon>
    </lineage>
</organism>
<feature type="transmembrane region" description="Helical" evidence="1">
    <location>
        <begin position="99"/>
        <end position="122"/>
    </location>
</feature>
<evidence type="ECO:0000313" key="3">
    <source>
        <dbReference type="Proteomes" id="UP001611450"/>
    </source>
</evidence>
<reference evidence="2 3" key="1">
    <citation type="submission" date="2024-10" db="EMBL/GenBank/DDBJ databases">
        <title>The Natural Products Discovery Center: Release of the First 8490 Sequenced Strains for Exploring Actinobacteria Biosynthetic Diversity.</title>
        <authorList>
            <person name="Kalkreuter E."/>
            <person name="Kautsar S.A."/>
            <person name="Yang D."/>
            <person name="Bader C.D."/>
            <person name="Teijaro C.N."/>
            <person name="Fluegel L."/>
            <person name="Davis C.M."/>
            <person name="Simpson J.R."/>
            <person name="Lauterbach L."/>
            <person name="Steele A.D."/>
            <person name="Gui C."/>
            <person name="Meng S."/>
            <person name="Li G."/>
            <person name="Viehrig K."/>
            <person name="Ye F."/>
            <person name="Su P."/>
            <person name="Kiefer A.F."/>
            <person name="Nichols A."/>
            <person name="Cepeda A.J."/>
            <person name="Yan W."/>
            <person name="Fan B."/>
            <person name="Jiang Y."/>
            <person name="Adhikari A."/>
            <person name="Zheng C.-J."/>
            <person name="Schuster L."/>
            <person name="Cowan T.M."/>
            <person name="Smanski M.J."/>
            <person name="Chevrette M.G."/>
            <person name="De Carvalho L.P.S."/>
            <person name="Shen B."/>
        </authorList>
    </citation>
    <scope>NUCLEOTIDE SEQUENCE [LARGE SCALE GENOMIC DNA]</scope>
    <source>
        <strain evidence="2 3">NPDC019626</strain>
    </source>
</reference>
<keyword evidence="1" id="KW-0812">Transmembrane</keyword>
<feature type="transmembrane region" description="Helical" evidence="1">
    <location>
        <begin position="134"/>
        <end position="154"/>
    </location>
</feature>
<gene>
    <name evidence="2" type="ORF">ACH47G_07490</name>
</gene>
<accession>A0ABW7WBG0</accession>
<keyword evidence="3" id="KW-1185">Reference proteome</keyword>
<evidence type="ECO:0000313" key="2">
    <source>
        <dbReference type="EMBL" id="MFI2320316.1"/>
    </source>
</evidence>
<feature type="transmembrane region" description="Helical" evidence="1">
    <location>
        <begin position="240"/>
        <end position="266"/>
    </location>
</feature>
<keyword evidence="1" id="KW-1133">Transmembrane helix</keyword>
<dbReference type="Proteomes" id="UP001611450">
    <property type="component" value="Unassembled WGS sequence"/>
</dbReference>
<comment type="caution">
    <text evidence="2">The sequence shown here is derived from an EMBL/GenBank/DDBJ whole genome shotgun (WGS) entry which is preliminary data.</text>
</comment>
<sequence length="451" mass="49215">MTEAILDRTDSADAEAPEPRPWRATTRVAFRFGFLYFGLFCLTYPAIVPEFLGLAREGLPDWVNSGVARALRPVIEGTGTGVFGASVTANTASISGDQAYFWVLVFVVLVVAVLGAVIWSVLDRQRPHYRVLQPWFLLFVRLSLAGQMVAYGMAKAIPTQMPPTPLSRLLEPYGNFSPMAVLWNHIGVSPQYEILLGCAELLAGVLLFVPRTALVGAMLALVCTTQVFVLDMTYDVPAKILSFHLVLLCLVLLAPEAGRLANLLVLDRPTGPSTAPPLLRSPRANRIAAAAQIALGVWLVFSNAYTGWERWNEQGAGRPEPPLYGIWAVTDFSVDGKPLPPLTTDELRWQRIVFDRDGVTVQRMDGRLVPVLAKVDPSARTVVMAAPPAAVGAGPEPLGSFGFDRPAPERLTLTGTLAGQPVTVALISVALDDFPLRSRGFHWVQEYPYFR</sequence>
<evidence type="ECO:0000256" key="1">
    <source>
        <dbReference type="SAM" id="Phobius"/>
    </source>
</evidence>
<protein>
    <submittedName>
        <fullName evidence="2">DoxX family protein</fullName>
    </submittedName>
</protein>
<dbReference type="RefSeq" id="WP_396945210.1">
    <property type="nucleotide sequence ID" value="NZ_JBIRXV010000001.1"/>
</dbReference>
<dbReference type="EMBL" id="JBIRXV010000001">
    <property type="protein sequence ID" value="MFI2320316.1"/>
    <property type="molecule type" value="Genomic_DNA"/>
</dbReference>